<sequence>MEKNNALALRIRAFRKLKGYTQNELAEKLDVSIAVLGSIERGTRKADPKIIRKISEVLGIEPGELSQPPAAGGRPYHY</sequence>
<proteinExistence type="predicted"/>
<protein>
    <submittedName>
        <fullName evidence="3">Helix-turn-helix transcriptional regulator</fullName>
    </submittedName>
</protein>
<evidence type="ECO:0000259" key="2">
    <source>
        <dbReference type="PROSITE" id="PS50943"/>
    </source>
</evidence>
<dbReference type="InterPro" id="IPR001387">
    <property type="entry name" value="Cro/C1-type_HTH"/>
</dbReference>
<gene>
    <name evidence="3" type="ORF">O9H85_35770</name>
</gene>
<dbReference type="Pfam" id="PF01381">
    <property type="entry name" value="HTH_3"/>
    <property type="match status" value="1"/>
</dbReference>
<comment type="caution">
    <text evidence="3">The sequence shown here is derived from an EMBL/GenBank/DDBJ whole genome shotgun (WGS) entry which is preliminary data.</text>
</comment>
<accession>A0ABT4QL60</accession>
<dbReference type="InterPro" id="IPR050807">
    <property type="entry name" value="TransReg_Diox_bact_type"/>
</dbReference>
<keyword evidence="1" id="KW-0238">DNA-binding</keyword>
<feature type="domain" description="HTH cro/C1-type" evidence="2">
    <location>
        <begin position="11"/>
        <end position="65"/>
    </location>
</feature>
<dbReference type="CDD" id="cd00093">
    <property type="entry name" value="HTH_XRE"/>
    <property type="match status" value="1"/>
</dbReference>
<keyword evidence="4" id="KW-1185">Reference proteome</keyword>
<organism evidence="3 4">
    <name type="scientific">Paenibacillus gyeongsangnamensis</name>
    <dbReference type="NCBI Taxonomy" id="3388067"/>
    <lineage>
        <taxon>Bacteria</taxon>
        <taxon>Bacillati</taxon>
        <taxon>Bacillota</taxon>
        <taxon>Bacilli</taxon>
        <taxon>Bacillales</taxon>
        <taxon>Paenibacillaceae</taxon>
        <taxon>Paenibacillus</taxon>
    </lineage>
</organism>
<dbReference type="InterPro" id="IPR010982">
    <property type="entry name" value="Lambda_DNA-bd_dom_sf"/>
</dbReference>
<dbReference type="EMBL" id="JAQAGZ010000043">
    <property type="protein sequence ID" value="MCZ8517601.1"/>
    <property type="molecule type" value="Genomic_DNA"/>
</dbReference>
<dbReference type="SUPFAM" id="SSF47413">
    <property type="entry name" value="lambda repressor-like DNA-binding domains"/>
    <property type="match status" value="1"/>
</dbReference>
<dbReference type="Gene3D" id="1.10.260.40">
    <property type="entry name" value="lambda repressor-like DNA-binding domains"/>
    <property type="match status" value="1"/>
</dbReference>
<evidence type="ECO:0000256" key="1">
    <source>
        <dbReference type="ARBA" id="ARBA00023125"/>
    </source>
</evidence>
<dbReference type="PANTHER" id="PTHR46797:SF1">
    <property type="entry name" value="METHYLPHOSPHONATE SYNTHASE"/>
    <property type="match status" value="1"/>
</dbReference>
<dbReference type="Proteomes" id="UP001527882">
    <property type="component" value="Unassembled WGS sequence"/>
</dbReference>
<dbReference type="PROSITE" id="PS50943">
    <property type="entry name" value="HTH_CROC1"/>
    <property type="match status" value="1"/>
</dbReference>
<dbReference type="SMART" id="SM00530">
    <property type="entry name" value="HTH_XRE"/>
    <property type="match status" value="1"/>
</dbReference>
<dbReference type="PANTHER" id="PTHR46797">
    <property type="entry name" value="HTH-TYPE TRANSCRIPTIONAL REGULATOR"/>
    <property type="match status" value="1"/>
</dbReference>
<evidence type="ECO:0000313" key="3">
    <source>
        <dbReference type="EMBL" id="MCZ8517601.1"/>
    </source>
</evidence>
<evidence type="ECO:0000313" key="4">
    <source>
        <dbReference type="Proteomes" id="UP001527882"/>
    </source>
</evidence>
<reference evidence="3 4" key="1">
    <citation type="submission" date="2022-12" db="EMBL/GenBank/DDBJ databases">
        <title>Draft genome sequence of Paenibacillus sp. dW9.</title>
        <authorList>
            <person name="Choi E.-W."/>
            <person name="Kim D.-U."/>
        </authorList>
    </citation>
    <scope>NUCLEOTIDE SEQUENCE [LARGE SCALE GENOMIC DNA]</scope>
    <source>
        <strain evidence="4">dW9</strain>
    </source>
</reference>
<name>A0ABT4QL60_9BACL</name>
<dbReference type="RefSeq" id="WP_269886128.1">
    <property type="nucleotide sequence ID" value="NZ_JAQAGZ010000043.1"/>
</dbReference>